<gene>
    <name evidence="11" type="ORF">BDV96DRAFT_494567</name>
</gene>
<dbReference type="Gene3D" id="1.20.120.1750">
    <property type="match status" value="1"/>
</dbReference>
<dbReference type="PANTHER" id="PTHR11685">
    <property type="entry name" value="RBR FAMILY RING FINGER AND IBR DOMAIN-CONTAINING"/>
    <property type="match status" value="1"/>
</dbReference>
<keyword evidence="12" id="KW-1185">Reference proteome</keyword>
<dbReference type="GO" id="GO:0008270">
    <property type="term" value="F:zinc ion binding"/>
    <property type="evidence" value="ECO:0007669"/>
    <property type="project" value="UniProtKB-KW"/>
</dbReference>
<evidence type="ECO:0000256" key="1">
    <source>
        <dbReference type="ARBA" id="ARBA00001798"/>
    </source>
</evidence>
<evidence type="ECO:0000313" key="11">
    <source>
        <dbReference type="EMBL" id="KAF2114412.1"/>
    </source>
</evidence>
<feature type="compositionally biased region" description="Basic and acidic residues" evidence="9">
    <location>
        <begin position="289"/>
        <end position="298"/>
    </location>
</feature>
<feature type="non-terminal residue" evidence="11">
    <location>
        <position position="329"/>
    </location>
</feature>
<dbReference type="Pfam" id="PF26200">
    <property type="entry name" value="Rcat_RNF216"/>
    <property type="match status" value="1"/>
</dbReference>
<dbReference type="EC" id="2.3.2.31" evidence="2"/>
<evidence type="ECO:0000256" key="5">
    <source>
        <dbReference type="ARBA" id="ARBA00022737"/>
    </source>
</evidence>
<dbReference type="PROSITE" id="PS51873">
    <property type="entry name" value="TRIAD"/>
    <property type="match status" value="1"/>
</dbReference>
<reference evidence="11" key="1">
    <citation type="journal article" date="2020" name="Stud. Mycol.">
        <title>101 Dothideomycetes genomes: a test case for predicting lifestyles and emergence of pathogens.</title>
        <authorList>
            <person name="Haridas S."/>
            <person name="Albert R."/>
            <person name="Binder M."/>
            <person name="Bloem J."/>
            <person name="Labutti K."/>
            <person name="Salamov A."/>
            <person name="Andreopoulos B."/>
            <person name="Baker S."/>
            <person name="Barry K."/>
            <person name="Bills G."/>
            <person name="Bluhm B."/>
            <person name="Cannon C."/>
            <person name="Castanera R."/>
            <person name="Culley D."/>
            <person name="Daum C."/>
            <person name="Ezra D."/>
            <person name="Gonzalez J."/>
            <person name="Henrissat B."/>
            <person name="Kuo A."/>
            <person name="Liang C."/>
            <person name="Lipzen A."/>
            <person name="Lutzoni F."/>
            <person name="Magnuson J."/>
            <person name="Mondo S."/>
            <person name="Nolan M."/>
            <person name="Ohm R."/>
            <person name="Pangilinan J."/>
            <person name="Park H.-J."/>
            <person name="Ramirez L."/>
            <person name="Alfaro M."/>
            <person name="Sun H."/>
            <person name="Tritt A."/>
            <person name="Yoshinaga Y."/>
            <person name="Zwiers L.-H."/>
            <person name="Turgeon B."/>
            <person name="Goodwin S."/>
            <person name="Spatafora J."/>
            <person name="Crous P."/>
            <person name="Grigoriev I."/>
        </authorList>
    </citation>
    <scope>NUCLEOTIDE SEQUENCE</scope>
    <source>
        <strain evidence="11">CBS 627.86</strain>
    </source>
</reference>
<dbReference type="CDD" id="cd22584">
    <property type="entry name" value="Rcat_RBR_unk"/>
    <property type="match status" value="1"/>
</dbReference>
<keyword evidence="7" id="KW-0833">Ubl conjugation pathway</keyword>
<feature type="domain" description="RING-type" evidence="10">
    <location>
        <begin position="46"/>
        <end position="272"/>
    </location>
</feature>
<dbReference type="Proteomes" id="UP000799770">
    <property type="component" value="Unassembled WGS sequence"/>
</dbReference>
<feature type="region of interest" description="Disordered" evidence="9">
    <location>
        <begin position="272"/>
        <end position="298"/>
    </location>
</feature>
<comment type="catalytic activity">
    <reaction evidence="1">
        <text>[E2 ubiquitin-conjugating enzyme]-S-ubiquitinyl-L-cysteine + [acceptor protein]-L-lysine = [E2 ubiquitin-conjugating enzyme]-L-cysteine + [acceptor protein]-N(6)-ubiquitinyl-L-lysine.</text>
        <dbReference type="EC" id="2.3.2.31"/>
    </reaction>
</comment>
<evidence type="ECO:0000256" key="2">
    <source>
        <dbReference type="ARBA" id="ARBA00012251"/>
    </source>
</evidence>
<accession>A0A6A5Z4R4</accession>
<protein>
    <recommendedName>
        <fullName evidence="2">RBR-type E3 ubiquitin transferase</fullName>
        <ecNumber evidence="2">2.3.2.31</ecNumber>
    </recommendedName>
</protein>
<dbReference type="GO" id="GO:0016567">
    <property type="term" value="P:protein ubiquitination"/>
    <property type="evidence" value="ECO:0007669"/>
    <property type="project" value="InterPro"/>
</dbReference>
<dbReference type="SUPFAM" id="SSF57850">
    <property type="entry name" value="RING/U-box"/>
    <property type="match status" value="1"/>
</dbReference>
<name>A0A6A5Z4R4_9PLEO</name>
<dbReference type="GO" id="GO:0061630">
    <property type="term" value="F:ubiquitin protein ligase activity"/>
    <property type="evidence" value="ECO:0007669"/>
    <property type="project" value="UniProtKB-EC"/>
</dbReference>
<dbReference type="EMBL" id="ML977325">
    <property type="protein sequence ID" value="KAF2114412.1"/>
    <property type="molecule type" value="Genomic_DNA"/>
</dbReference>
<dbReference type="InterPro" id="IPR031127">
    <property type="entry name" value="E3_UB_ligase_RBR"/>
</dbReference>
<keyword evidence="4" id="KW-0479">Metal-binding</keyword>
<dbReference type="OrthoDB" id="10009520at2759"/>
<evidence type="ECO:0000259" key="10">
    <source>
        <dbReference type="PROSITE" id="PS51873"/>
    </source>
</evidence>
<sequence>MTQDVALNTTLGGLQPGVGQPAVPTAVEQSNGDEATATATATPREERIQCIVCCEEYPKTDEHKIIIYPCRPCGSAFCGNCLTKMFTDATEKTSKMPPRCCGQLQLHVARPFLTKEQAAAFRTKYDEWSTQNPFYCPVPTCSVFIPNRLLPRMTKKLDAKPAIDSVIGTPESPLIDCPSCKTSICTQCRQLAHPSVLCSKLEFGQIDEATAELLKGWGYKRCPKCGNGVRRMFGCNHMECLCGAHWCWVCQLPRDECDGGCYEDEDAEGESIESRGVVSAEGPGAPQPPRRERNLDAGSRVHWEDAGLNFGDEPSDEIQDRAWECRHYF</sequence>
<evidence type="ECO:0000256" key="9">
    <source>
        <dbReference type="SAM" id="MobiDB-lite"/>
    </source>
</evidence>
<evidence type="ECO:0000256" key="7">
    <source>
        <dbReference type="ARBA" id="ARBA00022786"/>
    </source>
</evidence>
<keyword evidence="5" id="KW-0677">Repeat</keyword>
<keyword evidence="8" id="KW-0862">Zinc</keyword>
<proteinExistence type="predicted"/>
<keyword evidence="3" id="KW-0808">Transferase</keyword>
<evidence type="ECO:0000256" key="4">
    <source>
        <dbReference type="ARBA" id="ARBA00022723"/>
    </source>
</evidence>
<dbReference type="InterPro" id="IPR002867">
    <property type="entry name" value="IBR_dom"/>
</dbReference>
<organism evidence="11 12">
    <name type="scientific">Lophiotrema nucula</name>
    <dbReference type="NCBI Taxonomy" id="690887"/>
    <lineage>
        <taxon>Eukaryota</taxon>
        <taxon>Fungi</taxon>
        <taxon>Dikarya</taxon>
        <taxon>Ascomycota</taxon>
        <taxon>Pezizomycotina</taxon>
        <taxon>Dothideomycetes</taxon>
        <taxon>Pleosporomycetidae</taxon>
        <taxon>Pleosporales</taxon>
        <taxon>Lophiotremataceae</taxon>
        <taxon>Lophiotrema</taxon>
    </lineage>
</organism>
<evidence type="ECO:0000256" key="3">
    <source>
        <dbReference type="ARBA" id="ARBA00022679"/>
    </source>
</evidence>
<feature type="region of interest" description="Disordered" evidence="9">
    <location>
        <begin position="10"/>
        <end position="40"/>
    </location>
</feature>
<keyword evidence="6" id="KW-0863">Zinc-finger</keyword>
<evidence type="ECO:0000256" key="8">
    <source>
        <dbReference type="ARBA" id="ARBA00022833"/>
    </source>
</evidence>
<evidence type="ECO:0000256" key="6">
    <source>
        <dbReference type="ARBA" id="ARBA00022771"/>
    </source>
</evidence>
<dbReference type="Pfam" id="PF01485">
    <property type="entry name" value="IBR"/>
    <property type="match status" value="1"/>
</dbReference>
<dbReference type="InterPro" id="IPR044066">
    <property type="entry name" value="TRIAD_supradom"/>
</dbReference>
<dbReference type="AlphaFoldDB" id="A0A6A5Z4R4"/>
<evidence type="ECO:0000313" key="12">
    <source>
        <dbReference type="Proteomes" id="UP000799770"/>
    </source>
</evidence>